<evidence type="ECO:0000256" key="3">
    <source>
        <dbReference type="ARBA" id="ARBA00005189"/>
    </source>
</evidence>
<keyword evidence="7 14" id="KW-0812">Transmembrane</keyword>
<evidence type="ECO:0000256" key="2">
    <source>
        <dbReference type="ARBA" id="ARBA00004771"/>
    </source>
</evidence>
<organism evidence="15 16">
    <name type="scientific">Coccomyxa viridis</name>
    <dbReference type="NCBI Taxonomy" id="1274662"/>
    <lineage>
        <taxon>Eukaryota</taxon>
        <taxon>Viridiplantae</taxon>
        <taxon>Chlorophyta</taxon>
        <taxon>core chlorophytes</taxon>
        <taxon>Trebouxiophyceae</taxon>
        <taxon>Trebouxiophyceae incertae sedis</taxon>
        <taxon>Coccomyxaceae</taxon>
        <taxon>Coccomyxa</taxon>
    </lineage>
</organism>
<name>A0AAV1HYN4_9CHLO</name>
<dbReference type="Proteomes" id="UP001314263">
    <property type="component" value="Unassembled WGS sequence"/>
</dbReference>
<keyword evidence="11" id="KW-0443">Lipid metabolism</keyword>
<evidence type="ECO:0000313" key="15">
    <source>
        <dbReference type="EMBL" id="CAK0757222.1"/>
    </source>
</evidence>
<evidence type="ECO:0000256" key="5">
    <source>
        <dbReference type="ARBA" id="ARBA00022516"/>
    </source>
</evidence>
<protein>
    <recommendedName>
        <fullName evidence="14">Acyltransferase</fullName>
        <ecNumber evidence="14">2.3.1.-</ecNumber>
    </recommendedName>
</protein>
<comment type="caution">
    <text evidence="14">Lacks conserved residue(s) required for the propagation of feature annotation.</text>
</comment>
<feature type="transmembrane region" description="Helical" evidence="14">
    <location>
        <begin position="12"/>
        <end position="34"/>
    </location>
</feature>
<evidence type="ECO:0000256" key="9">
    <source>
        <dbReference type="ARBA" id="ARBA00022824"/>
    </source>
</evidence>
<sequence>MAATISQKLGALLYILLFTAGFYCWIAYFCAFYYGGIITRTLLLLYTAYIWLPGLGRVAPTHGPDHAYFRGNPAWKKAAEYYPMTLKKTAELDPSKSYVFGFHPHGIISMSAFVAFATEGLNISKIFPGLTFHVLTLVQNFFTPFVRDVLLQHGMADCARQTCINILKKGHGRAIVLCVGGAREALLAEQEQFQIVLGKRMGFVRIAVQTGSCLVPVISFGENNIFQVSRPEEKSFMATVQKYLLKAVGLGFPLFHGKGLLVSPVGVMPYQSPIRLVVGAPIEVPHVADVYSEEGKRVVAEAHAQYVKALRGLWDKYKNQYALNRKGTFKIVDLPPPKSAE</sequence>
<reference evidence="15 16" key="1">
    <citation type="submission" date="2023-10" db="EMBL/GenBank/DDBJ databases">
        <authorList>
            <person name="Maclean D."/>
            <person name="Macfadyen A."/>
        </authorList>
    </citation>
    <scope>NUCLEOTIDE SEQUENCE [LARGE SCALE GENOMIC DNA]</scope>
</reference>
<evidence type="ECO:0000256" key="4">
    <source>
        <dbReference type="ARBA" id="ARBA00005420"/>
    </source>
</evidence>
<keyword evidence="9 14" id="KW-0256">Endoplasmic reticulum</keyword>
<dbReference type="PANTHER" id="PTHR12317:SF0">
    <property type="entry name" value="ACYLTRANSFERASE"/>
    <property type="match status" value="1"/>
</dbReference>
<evidence type="ECO:0000256" key="8">
    <source>
        <dbReference type="ARBA" id="ARBA00022798"/>
    </source>
</evidence>
<evidence type="ECO:0000256" key="1">
    <source>
        <dbReference type="ARBA" id="ARBA00004477"/>
    </source>
</evidence>
<dbReference type="EMBL" id="CAUYUE010000003">
    <property type="protein sequence ID" value="CAK0757222.1"/>
    <property type="molecule type" value="Genomic_DNA"/>
</dbReference>
<keyword evidence="16" id="KW-1185">Reference proteome</keyword>
<keyword evidence="6 14" id="KW-0808">Transferase</keyword>
<dbReference type="PANTHER" id="PTHR12317">
    <property type="entry name" value="DIACYLGLYCEROL O-ACYLTRANSFERASE"/>
    <property type="match status" value="1"/>
</dbReference>
<dbReference type="AlphaFoldDB" id="A0AAV1HYN4"/>
<keyword evidence="8" id="KW-0319">Glycerol metabolism</keyword>
<dbReference type="GO" id="GO:0019432">
    <property type="term" value="P:triglyceride biosynthetic process"/>
    <property type="evidence" value="ECO:0007669"/>
    <property type="project" value="TreeGrafter"/>
</dbReference>
<proteinExistence type="inferred from homology"/>
<dbReference type="GO" id="GO:0006071">
    <property type="term" value="P:glycerol metabolic process"/>
    <property type="evidence" value="ECO:0007669"/>
    <property type="project" value="UniProtKB-KW"/>
</dbReference>
<keyword evidence="13" id="KW-0012">Acyltransferase</keyword>
<dbReference type="CDD" id="cd07987">
    <property type="entry name" value="LPLAT_MGAT-like"/>
    <property type="match status" value="1"/>
</dbReference>
<evidence type="ECO:0000256" key="11">
    <source>
        <dbReference type="ARBA" id="ARBA00023098"/>
    </source>
</evidence>
<keyword evidence="10 14" id="KW-1133">Transmembrane helix</keyword>
<comment type="similarity">
    <text evidence="4 14">Belongs to the diacylglycerol acyltransferase family.</text>
</comment>
<evidence type="ECO:0000256" key="12">
    <source>
        <dbReference type="ARBA" id="ARBA00023136"/>
    </source>
</evidence>
<dbReference type="GO" id="GO:0005789">
    <property type="term" value="C:endoplasmic reticulum membrane"/>
    <property type="evidence" value="ECO:0007669"/>
    <property type="project" value="UniProtKB-SubCell"/>
</dbReference>
<evidence type="ECO:0000256" key="7">
    <source>
        <dbReference type="ARBA" id="ARBA00022692"/>
    </source>
</evidence>
<keyword evidence="12 14" id="KW-0472">Membrane</keyword>
<gene>
    <name evidence="15" type="ORF">CVIRNUC_002522</name>
</gene>
<keyword evidence="5" id="KW-0444">Lipid biosynthesis</keyword>
<evidence type="ECO:0000313" key="16">
    <source>
        <dbReference type="Proteomes" id="UP001314263"/>
    </source>
</evidence>
<comment type="pathway">
    <text evidence="3">Lipid metabolism.</text>
</comment>
<comment type="subcellular location">
    <subcellularLocation>
        <location evidence="1 14">Endoplasmic reticulum membrane</location>
        <topology evidence="1 14">Multi-pass membrane protein</topology>
    </subcellularLocation>
</comment>
<dbReference type="GO" id="GO:0004144">
    <property type="term" value="F:diacylglycerol O-acyltransferase activity"/>
    <property type="evidence" value="ECO:0007669"/>
    <property type="project" value="TreeGrafter"/>
</dbReference>
<evidence type="ECO:0000256" key="13">
    <source>
        <dbReference type="ARBA" id="ARBA00023315"/>
    </source>
</evidence>
<dbReference type="EC" id="2.3.1.-" evidence="14"/>
<comment type="caution">
    <text evidence="15">The sequence shown here is derived from an EMBL/GenBank/DDBJ whole genome shotgun (WGS) entry which is preliminary data.</text>
</comment>
<evidence type="ECO:0000256" key="10">
    <source>
        <dbReference type="ARBA" id="ARBA00022989"/>
    </source>
</evidence>
<dbReference type="InterPro" id="IPR007130">
    <property type="entry name" value="DAGAT"/>
</dbReference>
<comment type="pathway">
    <text evidence="2">Glycerolipid metabolism; triacylglycerol biosynthesis.</text>
</comment>
<evidence type="ECO:0000256" key="14">
    <source>
        <dbReference type="RuleBase" id="RU367023"/>
    </source>
</evidence>
<accession>A0AAV1HYN4</accession>
<evidence type="ECO:0000256" key="6">
    <source>
        <dbReference type="ARBA" id="ARBA00022679"/>
    </source>
</evidence>
<dbReference type="Pfam" id="PF03982">
    <property type="entry name" value="DAGAT"/>
    <property type="match status" value="1"/>
</dbReference>